<dbReference type="SUPFAM" id="SSF52833">
    <property type="entry name" value="Thioredoxin-like"/>
    <property type="match status" value="1"/>
</dbReference>
<dbReference type="Proteomes" id="UP000308652">
    <property type="component" value="Unassembled WGS sequence"/>
</dbReference>
<evidence type="ECO:0000259" key="1">
    <source>
        <dbReference type="Pfam" id="PF13462"/>
    </source>
</evidence>
<dbReference type="STRING" id="68775.A0A5C3MIY8"/>
<gene>
    <name evidence="2" type="ORF">BDQ12DRAFT_695898</name>
</gene>
<dbReference type="AlphaFoldDB" id="A0A5C3MIY8"/>
<dbReference type="PANTHER" id="PTHR33875:SF2">
    <property type="entry name" value="ACR183CP"/>
    <property type="match status" value="1"/>
</dbReference>
<name>A0A5C3MIY8_9AGAR</name>
<evidence type="ECO:0000313" key="3">
    <source>
        <dbReference type="Proteomes" id="UP000308652"/>
    </source>
</evidence>
<proteinExistence type="predicted"/>
<feature type="domain" description="Thioredoxin-like fold" evidence="1">
    <location>
        <begin position="11"/>
        <end position="184"/>
    </location>
</feature>
<reference evidence="2 3" key="1">
    <citation type="journal article" date="2019" name="Nat. Ecol. Evol.">
        <title>Megaphylogeny resolves global patterns of mushroom evolution.</title>
        <authorList>
            <person name="Varga T."/>
            <person name="Krizsan K."/>
            <person name="Foldi C."/>
            <person name="Dima B."/>
            <person name="Sanchez-Garcia M."/>
            <person name="Sanchez-Ramirez S."/>
            <person name="Szollosi G.J."/>
            <person name="Szarkandi J.G."/>
            <person name="Papp V."/>
            <person name="Albert L."/>
            <person name="Andreopoulos W."/>
            <person name="Angelini C."/>
            <person name="Antonin V."/>
            <person name="Barry K.W."/>
            <person name="Bougher N.L."/>
            <person name="Buchanan P."/>
            <person name="Buyck B."/>
            <person name="Bense V."/>
            <person name="Catcheside P."/>
            <person name="Chovatia M."/>
            <person name="Cooper J."/>
            <person name="Damon W."/>
            <person name="Desjardin D."/>
            <person name="Finy P."/>
            <person name="Geml J."/>
            <person name="Haridas S."/>
            <person name="Hughes K."/>
            <person name="Justo A."/>
            <person name="Karasinski D."/>
            <person name="Kautmanova I."/>
            <person name="Kiss B."/>
            <person name="Kocsube S."/>
            <person name="Kotiranta H."/>
            <person name="LaButti K.M."/>
            <person name="Lechner B.E."/>
            <person name="Liimatainen K."/>
            <person name="Lipzen A."/>
            <person name="Lukacs Z."/>
            <person name="Mihaltcheva S."/>
            <person name="Morgado L.N."/>
            <person name="Niskanen T."/>
            <person name="Noordeloos M.E."/>
            <person name="Ohm R.A."/>
            <person name="Ortiz-Santana B."/>
            <person name="Ovrebo C."/>
            <person name="Racz N."/>
            <person name="Riley R."/>
            <person name="Savchenko A."/>
            <person name="Shiryaev A."/>
            <person name="Soop K."/>
            <person name="Spirin V."/>
            <person name="Szebenyi C."/>
            <person name="Tomsovsky M."/>
            <person name="Tulloss R.E."/>
            <person name="Uehling J."/>
            <person name="Grigoriev I.V."/>
            <person name="Vagvolgyi C."/>
            <person name="Papp T."/>
            <person name="Martin F.M."/>
            <person name="Miettinen O."/>
            <person name="Hibbett D.S."/>
            <person name="Nagy L.G."/>
        </authorList>
    </citation>
    <scope>NUCLEOTIDE SEQUENCE [LARGE SCALE GENOMIC DNA]</scope>
    <source>
        <strain evidence="2 3">CBS 166.37</strain>
    </source>
</reference>
<dbReference type="InterPro" id="IPR036249">
    <property type="entry name" value="Thioredoxin-like_sf"/>
</dbReference>
<dbReference type="PANTHER" id="PTHR33875">
    <property type="entry name" value="OS09G0542200 PROTEIN"/>
    <property type="match status" value="1"/>
</dbReference>
<accession>A0A5C3MIY8</accession>
<dbReference type="EMBL" id="ML213591">
    <property type="protein sequence ID" value="TFK43888.1"/>
    <property type="molecule type" value="Genomic_DNA"/>
</dbReference>
<dbReference type="Gene3D" id="3.40.30.10">
    <property type="entry name" value="Glutaredoxin"/>
    <property type="match status" value="1"/>
</dbReference>
<sequence length="205" mass="22925">MTLQPSLRPLMVAGRPDAPNTLDIFLDFVCPYSAKMARTIDTLVKPKFSPGGEYDGKVKLLFRLQVQPWHSASTLTHEAALAVARVSPENFWKFSLALFEHQDEYFDIPTSHLTPLQIREKLAKLAATIIPADKVEQFKDLLALKSSPNGGVAVTDDLKYNIKYARQNGIHVSPTCLWDGLVANEISSGWGEKEWSEFLKNKIAI</sequence>
<protein>
    <submittedName>
        <fullName evidence="2">Thioredoxin-like protein</fullName>
    </submittedName>
</protein>
<dbReference type="Pfam" id="PF13462">
    <property type="entry name" value="Thioredoxin_4"/>
    <property type="match status" value="1"/>
</dbReference>
<organism evidence="2 3">
    <name type="scientific">Crucibulum laeve</name>
    <dbReference type="NCBI Taxonomy" id="68775"/>
    <lineage>
        <taxon>Eukaryota</taxon>
        <taxon>Fungi</taxon>
        <taxon>Dikarya</taxon>
        <taxon>Basidiomycota</taxon>
        <taxon>Agaricomycotina</taxon>
        <taxon>Agaricomycetes</taxon>
        <taxon>Agaricomycetidae</taxon>
        <taxon>Agaricales</taxon>
        <taxon>Agaricineae</taxon>
        <taxon>Nidulariaceae</taxon>
        <taxon>Crucibulum</taxon>
    </lineage>
</organism>
<dbReference type="OrthoDB" id="37297at2759"/>
<evidence type="ECO:0000313" key="2">
    <source>
        <dbReference type="EMBL" id="TFK43888.1"/>
    </source>
</evidence>
<dbReference type="InterPro" id="IPR012336">
    <property type="entry name" value="Thioredoxin-like_fold"/>
</dbReference>
<keyword evidence="3" id="KW-1185">Reference proteome</keyword>